<reference evidence="1 2" key="2">
    <citation type="journal article" date="2022" name="Mol. Ecol. Resour.">
        <title>The genomes of chicory, endive, great burdock and yacon provide insights into Asteraceae paleo-polyploidization history and plant inulin production.</title>
        <authorList>
            <person name="Fan W."/>
            <person name="Wang S."/>
            <person name="Wang H."/>
            <person name="Wang A."/>
            <person name="Jiang F."/>
            <person name="Liu H."/>
            <person name="Zhao H."/>
            <person name="Xu D."/>
            <person name="Zhang Y."/>
        </authorList>
    </citation>
    <scope>NUCLEOTIDE SEQUENCE [LARGE SCALE GENOMIC DNA]</scope>
    <source>
        <strain evidence="2">cv. Yunnan</strain>
        <tissue evidence="1">Leaves</tissue>
    </source>
</reference>
<sequence>MHRNKTRLGFPSPLTFSISIALSLLVAFNVGSSWLIRVCTATTYSRPSLALQDTHIERGIRKGRRRWR</sequence>
<proteinExistence type="predicted"/>
<reference evidence="2" key="1">
    <citation type="journal article" date="2022" name="Mol. Ecol. Resour.">
        <title>The genomes of chicory, endive, great burdock and yacon provide insights into Asteraceae palaeo-polyploidization history and plant inulin production.</title>
        <authorList>
            <person name="Fan W."/>
            <person name="Wang S."/>
            <person name="Wang H."/>
            <person name="Wang A."/>
            <person name="Jiang F."/>
            <person name="Liu H."/>
            <person name="Zhao H."/>
            <person name="Xu D."/>
            <person name="Zhang Y."/>
        </authorList>
    </citation>
    <scope>NUCLEOTIDE SEQUENCE [LARGE SCALE GENOMIC DNA]</scope>
    <source>
        <strain evidence="2">cv. Yunnan</strain>
    </source>
</reference>
<dbReference type="Proteomes" id="UP001056120">
    <property type="component" value="Linkage Group LG27"/>
</dbReference>
<evidence type="ECO:0000313" key="1">
    <source>
        <dbReference type="EMBL" id="KAI3685954.1"/>
    </source>
</evidence>
<keyword evidence="2" id="KW-1185">Reference proteome</keyword>
<evidence type="ECO:0000313" key="2">
    <source>
        <dbReference type="Proteomes" id="UP001056120"/>
    </source>
</evidence>
<protein>
    <submittedName>
        <fullName evidence="1">Uncharacterized protein</fullName>
    </submittedName>
</protein>
<gene>
    <name evidence="1" type="ORF">L1987_79623</name>
</gene>
<name>A0ACB8YKW0_9ASTR</name>
<accession>A0ACB8YKW0</accession>
<dbReference type="EMBL" id="CM042044">
    <property type="protein sequence ID" value="KAI3685954.1"/>
    <property type="molecule type" value="Genomic_DNA"/>
</dbReference>
<comment type="caution">
    <text evidence="1">The sequence shown here is derived from an EMBL/GenBank/DDBJ whole genome shotgun (WGS) entry which is preliminary data.</text>
</comment>
<organism evidence="1 2">
    <name type="scientific">Smallanthus sonchifolius</name>
    <dbReference type="NCBI Taxonomy" id="185202"/>
    <lineage>
        <taxon>Eukaryota</taxon>
        <taxon>Viridiplantae</taxon>
        <taxon>Streptophyta</taxon>
        <taxon>Embryophyta</taxon>
        <taxon>Tracheophyta</taxon>
        <taxon>Spermatophyta</taxon>
        <taxon>Magnoliopsida</taxon>
        <taxon>eudicotyledons</taxon>
        <taxon>Gunneridae</taxon>
        <taxon>Pentapetalae</taxon>
        <taxon>asterids</taxon>
        <taxon>campanulids</taxon>
        <taxon>Asterales</taxon>
        <taxon>Asteraceae</taxon>
        <taxon>Asteroideae</taxon>
        <taxon>Heliantheae alliance</taxon>
        <taxon>Millerieae</taxon>
        <taxon>Smallanthus</taxon>
    </lineage>
</organism>